<dbReference type="STRING" id="202789.GCA_001457435_00977"/>
<feature type="transmembrane region" description="Helical" evidence="1">
    <location>
        <begin position="272"/>
        <end position="290"/>
    </location>
</feature>
<dbReference type="AlphaFoldDB" id="K9ECK7"/>
<keyword evidence="1" id="KW-0472">Membrane</keyword>
<feature type="transmembrane region" description="Helical" evidence="1">
    <location>
        <begin position="86"/>
        <end position="110"/>
    </location>
</feature>
<evidence type="ECO:0008006" key="4">
    <source>
        <dbReference type="Google" id="ProtNLM"/>
    </source>
</evidence>
<dbReference type="HOGENOM" id="CLU_051674_1_0_11"/>
<comment type="caution">
    <text evidence="2">The sequence shown here is derived from an EMBL/GenBank/DDBJ whole genome shotgun (WGS) entry which is preliminary data.</text>
</comment>
<proteinExistence type="predicted"/>
<feature type="transmembrane region" description="Helical" evidence="1">
    <location>
        <begin position="176"/>
        <end position="197"/>
    </location>
</feature>
<feature type="transmembrane region" description="Helical" evidence="1">
    <location>
        <begin position="45"/>
        <end position="66"/>
    </location>
</feature>
<feature type="transmembrane region" description="Helical" evidence="1">
    <location>
        <begin position="138"/>
        <end position="164"/>
    </location>
</feature>
<gene>
    <name evidence="2" type="ORF">HMPREF9233_01137</name>
</gene>
<evidence type="ECO:0000313" key="3">
    <source>
        <dbReference type="Proteomes" id="UP000009888"/>
    </source>
</evidence>
<dbReference type="eggNOG" id="ENOG5033CDT">
    <property type="taxonomic scope" value="Bacteria"/>
</dbReference>
<feature type="transmembrane region" description="Helical" evidence="1">
    <location>
        <begin position="204"/>
        <end position="225"/>
    </location>
</feature>
<evidence type="ECO:0000256" key="1">
    <source>
        <dbReference type="SAM" id="Phobius"/>
    </source>
</evidence>
<accession>K9ECK7</accession>
<sequence>MSFEHNANLAAPSHGQISRFSRSTYRASFTRSFKSALFKILHTPAITWVLGIGFVLVLLVATLTVWGTRAMTRDFVPDGVPLSAILGYMALVGPITFTIFFFLAAGALAITSEYSANTIRTTALSEPSRLREVLSRALATFCYTLVIGLIVEVATLGVLLIFGFGVAIPPEVRSVYILYAPLLAVTSLIALGFGYVVRSSPAAIVILIAVFSLGDLIRLIPLDFIREDVAKFLPSSALGSSLLPTSITESEAFSGAGLGTGTFTMLSQEAGIATYLGWMVLMLGFGYLRYRKSDV</sequence>
<dbReference type="Proteomes" id="UP000009888">
    <property type="component" value="Unassembled WGS sequence"/>
</dbReference>
<dbReference type="RefSeq" id="WP_007001343.1">
    <property type="nucleotide sequence ID" value="NZ_JH992955.1"/>
</dbReference>
<organism evidence="2 3">
    <name type="scientific">Actinobaculum massiliense ACS-171-V-Col2</name>
    <dbReference type="NCBI Taxonomy" id="883066"/>
    <lineage>
        <taxon>Bacteria</taxon>
        <taxon>Bacillati</taxon>
        <taxon>Actinomycetota</taxon>
        <taxon>Actinomycetes</taxon>
        <taxon>Actinomycetales</taxon>
        <taxon>Actinomycetaceae</taxon>
        <taxon>Actinobaculum</taxon>
    </lineage>
</organism>
<keyword evidence="1" id="KW-0812">Transmembrane</keyword>
<reference evidence="2 3" key="1">
    <citation type="submission" date="2012-09" db="EMBL/GenBank/DDBJ databases">
        <title>The Genome Sequence of Actinobaculum massiliae ACS-171-V-COL2.</title>
        <authorList>
            <consortium name="The Broad Institute Genome Sequencing Platform"/>
            <person name="Earl A."/>
            <person name="Ward D."/>
            <person name="Feldgarden M."/>
            <person name="Gevers D."/>
            <person name="Saerens B."/>
            <person name="Vaneechoutte M."/>
            <person name="Walker B."/>
            <person name="Young S.K."/>
            <person name="Zeng Q."/>
            <person name="Gargeya S."/>
            <person name="Fitzgerald M."/>
            <person name="Haas B."/>
            <person name="Abouelleil A."/>
            <person name="Alvarado L."/>
            <person name="Arachchi H.M."/>
            <person name="Berlin A."/>
            <person name="Chapman S.B."/>
            <person name="Goldberg J."/>
            <person name="Griggs A."/>
            <person name="Gujja S."/>
            <person name="Hansen M."/>
            <person name="Howarth C."/>
            <person name="Imamovic A."/>
            <person name="Larimer J."/>
            <person name="McCowen C."/>
            <person name="Montmayeur A."/>
            <person name="Murphy C."/>
            <person name="Neiman D."/>
            <person name="Pearson M."/>
            <person name="Priest M."/>
            <person name="Roberts A."/>
            <person name="Saif S."/>
            <person name="Shea T."/>
            <person name="Sisk P."/>
            <person name="Sykes S."/>
            <person name="Wortman J."/>
            <person name="Nusbaum C."/>
            <person name="Birren B."/>
        </authorList>
    </citation>
    <scope>NUCLEOTIDE SEQUENCE [LARGE SCALE GENOMIC DNA]</scope>
    <source>
        <strain evidence="3">ACS-171-V-Col2</strain>
    </source>
</reference>
<keyword evidence="3" id="KW-1185">Reference proteome</keyword>
<evidence type="ECO:0000313" key="2">
    <source>
        <dbReference type="EMBL" id="EKU94999.1"/>
    </source>
</evidence>
<dbReference type="EMBL" id="AGWL01000006">
    <property type="protein sequence ID" value="EKU94999.1"/>
    <property type="molecule type" value="Genomic_DNA"/>
</dbReference>
<keyword evidence="1" id="KW-1133">Transmembrane helix</keyword>
<name>K9ECK7_9ACTO</name>
<dbReference type="PATRIC" id="fig|883066.3.peg.1196"/>
<protein>
    <recommendedName>
        <fullName evidence="4">ABC-2 type transporter domain-containing protein</fullName>
    </recommendedName>
</protein>